<evidence type="ECO:0000256" key="2">
    <source>
        <dbReference type="ARBA" id="ARBA00010139"/>
    </source>
</evidence>
<dbReference type="InterPro" id="IPR036188">
    <property type="entry name" value="FAD/NAD-bd_sf"/>
</dbReference>
<dbReference type="EMBL" id="AP022579">
    <property type="protein sequence ID" value="BBX93826.1"/>
    <property type="molecule type" value="Genomic_DNA"/>
</dbReference>
<dbReference type="Gene3D" id="3.50.50.60">
    <property type="entry name" value="FAD/NAD(P)-binding domain"/>
    <property type="match status" value="1"/>
</dbReference>
<dbReference type="SUPFAM" id="SSF51905">
    <property type="entry name" value="FAD/NAD(P)-binding domain"/>
    <property type="match status" value="1"/>
</dbReference>
<keyword evidence="10" id="KW-1185">Reference proteome</keyword>
<comment type="cofactor">
    <cofactor evidence="1">
        <name>FAD</name>
        <dbReference type="ChEBI" id="CHEBI:57692"/>
    </cofactor>
</comment>
<keyword evidence="7 8" id="KW-0503">Monooxygenase</keyword>
<evidence type="ECO:0000256" key="4">
    <source>
        <dbReference type="ARBA" id="ARBA00022827"/>
    </source>
</evidence>
<dbReference type="GO" id="GO:0050660">
    <property type="term" value="F:flavin adenine dinucleotide binding"/>
    <property type="evidence" value="ECO:0007669"/>
    <property type="project" value="InterPro"/>
</dbReference>
<evidence type="ECO:0000313" key="8">
    <source>
        <dbReference type="EMBL" id="BBX93826.1"/>
    </source>
</evidence>
<dbReference type="GO" id="GO:0050661">
    <property type="term" value="F:NADP binding"/>
    <property type="evidence" value="ECO:0007669"/>
    <property type="project" value="InterPro"/>
</dbReference>
<keyword evidence="6" id="KW-0560">Oxidoreductase</keyword>
<dbReference type="EMBL" id="CP060016">
    <property type="protein sequence ID" value="UNB98067.1"/>
    <property type="molecule type" value="Genomic_DNA"/>
</dbReference>
<dbReference type="RefSeq" id="WP_077743630.1">
    <property type="nucleotide sequence ID" value="NZ_AP022579.1"/>
</dbReference>
<dbReference type="FunFam" id="3.50.50.60:FF:000228">
    <property type="entry name" value="FAD-containing monooxygenase EthA"/>
    <property type="match status" value="1"/>
</dbReference>
<dbReference type="PANTHER" id="PTHR43872:SF1">
    <property type="entry name" value="MONOOXYGENASE, PUTATIVE (AFU_ORTHOLOGUE AFUA_8G02570)-RELATED"/>
    <property type="match status" value="1"/>
</dbReference>
<organism evidence="9 11">
    <name type="scientific">Mycolicibacterium boenickei</name>
    <dbReference type="NCBI Taxonomy" id="146017"/>
    <lineage>
        <taxon>Bacteria</taxon>
        <taxon>Bacillati</taxon>
        <taxon>Actinomycetota</taxon>
        <taxon>Actinomycetes</taxon>
        <taxon>Mycobacteriales</taxon>
        <taxon>Mycobacteriaceae</taxon>
        <taxon>Mycolicibacterium</taxon>
    </lineage>
</organism>
<keyword evidence="3" id="KW-0285">Flavoprotein</keyword>
<name>A0AAX2ZRL8_9MYCO</name>
<sequence>MDGARRAEDPDYSDVLIIGAGISGLGAAYRVHEKSPGLTYTVLERRERIGGTWDLFRYPGIRSDSDIFTLSFPYHPWTRPENVADGDDIRDYLTETARAYGIDRHIQFDTHVLSADWDSNTDTWTVQTEQAGQGRTYRCRYLFCGTGYYNYDEPYTPEFPGIESFGGDVVHPQFWPESLDYSGKRVVVIGSGATAVSLVPALAQQAEHVTMLQRSPTYMMSMARIDPMVQAIRKVLPRRLSHQVVRARNAMIHVLTYFMFRKAPKFGRWLIRNRTVAALPEGYPVDVHFKPRYNPWDQRMCLVLDGDLYEHISDGRVDIVTDHIDHIDSAGIVLKSGARVDADVIVTATGLQLQALGGIRLAVDGHEVKPTERFVYKEFLLEDVPNLAWCIGYTNASWTLRADMTARAFANLLAYMGAHGYTHAYPHKGAAPMPEKRTWDLEAGYIQRSEHALPRSGTKRPWHVRHNYVLDAIDHRFDRIDESMVFGRAPAASAAPAAPAAEAAS</sequence>
<evidence type="ECO:0000256" key="6">
    <source>
        <dbReference type="ARBA" id="ARBA00023002"/>
    </source>
</evidence>
<dbReference type="AlphaFoldDB" id="A0AAX2ZRL8"/>
<comment type="similarity">
    <text evidence="2">Belongs to the FAD-binding monooxygenase family.</text>
</comment>
<dbReference type="Proteomes" id="UP001162885">
    <property type="component" value="Chromosome"/>
</dbReference>
<evidence type="ECO:0000256" key="7">
    <source>
        <dbReference type="ARBA" id="ARBA00023033"/>
    </source>
</evidence>
<dbReference type="GO" id="GO:0004499">
    <property type="term" value="F:N,N-dimethylaniline monooxygenase activity"/>
    <property type="evidence" value="ECO:0007669"/>
    <property type="project" value="InterPro"/>
</dbReference>
<accession>A0AAX2ZRL8</accession>
<dbReference type="PRINTS" id="PR00368">
    <property type="entry name" value="FADPNR"/>
</dbReference>
<dbReference type="Proteomes" id="UP000466683">
    <property type="component" value="Chromosome"/>
</dbReference>
<dbReference type="PRINTS" id="PR00411">
    <property type="entry name" value="PNDRDTASEI"/>
</dbReference>
<reference evidence="9 11" key="3">
    <citation type="journal article" date="2022" name="BMC Genomics">
        <title>Comparative genome analysis of mycobacteria focusing on tRNA and non-coding RNA.</title>
        <authorList>
            <person name="Behra P.R.K."/>
            <person name="Pettersson B.M.F."/>
            <person name="Ramesh M."/>
            <person name="Das S."/>
            <person name="Dasgupta S."/>
            <person name="Kirsebom L.A."/>
        </authorList>
    </citation>
    <scope>NUCLEOTIDE SEQUENCE [LARGE SCALE GENOMIC DNA]</scope>
    <source>
        <strain evidence="9 11">DSM 44677</strain>
    </source>
</reference>
<proteinExistence type="inferred from homology"/>
<evidence type="ECO:0000313" key="11">
    <source>
        <dbReference type="Proteomes" id="UP001162885"/>
    </source>
</evidence>
<dbReference type="InterPro" id="IPR020946">
    <property type="entry name" value="Flavin_mOase-like"/>
</dbReference>
<evidence type="ECO:0000313" key="9">
    <source>
        <dbReference type="EMBL" id="UNB98067.1"/>
    </source>
</evidence>
<evidence type="ECO:0000256" key="3">
    <source>
        <dbReference type="ARBA" id="ARBA00022630"/>
    </source>
</evidence>
<dbReference type="InterPro" id="IPR051820">
    <property type="entry name" value="FAD-binding_MO"/>
</dbReference>
<gene>
    <name evidence="9" type="ORF">H5U98_21220</name>
    <name evidence="8" type="ORF">MBOE_54750</name>
</gene>
<protein>
    <submittedName>
        <fullName evidence="8">Monooxygenase flavin-binding family protein</fullName>
    </submittedName>
    <submittedName>
        <fullName evidence="9">NAD(P)/FAD-dependent oxidoreductase</fullName>
    </submittedName>
</protein>
<keyword evidence="4" id="KW-0274">FAD</keyword>
<reference evidence="8" key="2">
    <citation type="submission" date="2020-02" db="EMBL/GenBank/DDBJ databases">
        <authorList>
            <person name="Matsumoto Y."/>
            <person name="Kinjo T."/>
            <person name="Motooka D."/>
            <person name="Nabeya D."/>
            <person name="Jung N."/>
            <person name="Uechi K."/>
            <person name="Horii T."/>
            <person name="Iida T."/>
            <person name="Fujita J."/>
            <person name="Nakamura S."/>
        </authorList>
    </citation>
    <scope>NUCLEOTIDE SEQUENCE</scope>
    <source>
        <strain evidence="8">JCM 15653</strain>
    </source>
</reference>
<evidence type="ECO:0000256" key="5">
    <source>
        <dbReference type="ARBA" id="ARBA00022857"/>
    </source>
</evidence>
<reference evidence="8 10" key="1">
    <citation type="journal article" date="2019" name="Emerg. Microbes Infect.">
        <title>Comprehensive subspecies identification of 175 nontuberculous mycobacteria species based on 7547 genomic profiles.</title>
        <authorList>
            <person name="Matsumoto Y."/>
            <person name="Kinjo T."/>
            <person name="Motooka D."/>
            <person name="Nabeya D."/>
            <person name="Jung N."/>
            <person name="Uechi K."/>
            <person name="Horii T."/>
            <person name="Iida T."/>
            <person name="Fujita J."/>
            <person name="Nakamura S."/>
        </authorList>
    </citation>
    <scope>NUCLEOTIDE SEQUENCE [LARGE SCALE GENOMIC DNA]</scope>
    <source>
        <strain evidence="8 10">JCM 15653</strain>
    </source>
</reference>
<evidence type="ECO:0000256" key="1">
    <source>
        <dbReference type="ARBA" id="ARBA00001974"/>
    </source>
</evidence>
<dbReference type="PANTHER" id="PTHR43872">
    <property type="entry name" value="MONOOXYGENASE, PUTATIVE (AFU_ORTHOLOGUE AFUA_8G02570)-RELATED"/>
    <property type="match status" value="1"/>
</dbReference>
<keyword evidence="5" id="KW-0521">NADP</keyword>
<dbReference type="Pfam" id="PF00743">
    <property type="entry name" value="FMO-like"/>
    <property type="match status" value="1"/>
</dbReference>
<evidence type="ECO:0000313" key="10">
    <source>
        <dbReference type="Proteomes" id="UP000466683"/>
    </source>
</evidence>